<sequence length="79" mass="8693">MEPHTVYEVITHSAGNSWIFRESGAAHPLNQVCPLSAKMDIFVKDLNLVHGPARELANIPPVASRRLRLFTAARAPTGF</sequence>
<dbReference type="GO" id="GO:0016491">
    <property type="term" value="F:oxidoreductase activity"/>
    <property type="evidence" value="ECO:0007669"/>
    <property type="project" value="UniProtKB-KW"/>
</dbReference>
<dbReference type="InterPro" id="IPR008927">
    <property type="entry name" value="6-PGluconate_DH-like_C_sf"/>
</dbReference>
<evidence type="ECO:0000259" key="2">
    <source>
        <dbReference type="Pfam" id="PF14833"/>
    </source>
</evidence>
<dbReference type="InterPro" id="IPR013328">
    <property type="entry name" value="6PGD_dom2"/>
</dbReference>
<name>A0A3S0Q1I8_9GAMM</name>
<evidence type="ECO:0000256" key="1">
    <source>
        <dbReference type="ARBA" id="ARBA00023002"/>
    </source>
</evidence>
<dbReference type="InterPro" id="IPR029154">
    <property type="entry name" value="HIBADH-like_NADP-bd"/>
</dbReference>
<proteinExistence type="predicted"/>
<dbReference type="SUPFAM" id="SSF48179">
    <property type="entry name" value="6-phosphogluconate dehydrogenase C-terminal domain-like"/>
    <property type="match status" value="1"/>
</dbReference>
<evidence type="ECO:0000313" key="3">
    <source>
        <dbReference type="EMBL" id="RUA22973.1"/>
    </source>
</evidence>
<dbReference type="AlphaFoldDB" id="A0A3S0Q1I8"/>
<gene>
    <name evidence="3" type="ORF">DSL92_02115</name>
</gene>
<protein>
    <recommendedName>
        <fullName evidence="2">3-hydroxyisobutyrate dehydrogenase-like NAD-binding domain-containing protein</fullName>
    </recommendedName>
</protein>
<reference evidence="3" key="1">
    <citation type="submission" date="2018-12" db="EMBL/GenBank/DDBJ databases">
        <authorList>
            <person name="Jadhav K."/>
            <person name="Kushwaha B."/>
            <person name="Jadhav I."/>
        </authorList>
    </citation>
    <scope>NUCLEOTIDE SEQUENCE [LARGE SCALE GENOMIC DNA]</scope>
    <source>
        <strain evidence="3">SBS 10</strain>
    </source>
</reference>
<comment type="caution">
    <text evidence="3">The sequence shown here is derived from an EMBL/GenBank/DDBJ whole genome shotgun (WGS) entry which is preliminary data.</text>
</comment>
<dbReference type="Gene3D" id="1.10.1040.10">
    <property type="entry name" value="N-(1-d-carboxylethyl)-l-norvaline Dehydrogenase, domain 2"/>
    <property type="match status" value="1"/>
</dbReference>
<organism evidence="3">
    <name type="scientific">Billgrantia gudaonensis</name>
    <dbReference type="NCBI Taxonomy" id="376427"/>
    <lineage>
        <taxon>Bacteria</taxon>
        <taxon>Pseudomonadati</taxon>
        <taxon>Pseudomonadota</taxon>
        <taxon>Gammaproteobacteria</taxon>
        <taxon>Oceanospirillales</taxon>
        <taxon>Halomonadaceae</taxon>
        <taxon>Billgrantia</taxon>
    </lineage>
</organism>
<dbReference type="Pfam" id="PF14833">
    <property type="entry name" value="NAD_binding_11"/>
    <property type="match status" value="1"/>
</dbReference>
<feature type="domain" description="3-hydroxyisobutyrate dehydrogenase-like NAD-binding" evidence="2">
    <location>
        <begin position="2"/>
        <end position="75"/>
    </location>
</feature>
<accession>A0A3S0Q1I8</accession>
<dbReference type="GO" id="GO:0051287">
    <property type="term" value="F:NAD binding"/>
    <property type="evidence" value="ECO:0007669"/>
    <property type="project" value="InterPro"/>
</dbReference>
<dbReference type="EMBL" id="RXHI01000005">
    <property type="protein sequence ID" value="RUA22973.1"/>
    <property type="molecule type" value="Genomic_DNA"/>
</dbReference>
<keyword evidence="1" id="KW-0560">Oxidoreductase</keyword>